<dbReference type="Gene3D" id="1.10.167.10">
    <property type="entry name" value="Regulator of G-protein Signalling 4, domain 2"/>
    <property type="match status" value="1"/>
</dbReference>
<dbReference type="OrthoDB" id="5772781at2759"/>
<dbReference type="InParanoid" id="A0A6L2PL33"/>
<dbReference type="InterPro" id="IPR036305">
    <property type="entry name" value="RGS_sf"/>
</dbReference>
<evidence type="ECO:0000313" key="4">
    <source>
        <dbReference type="EMBL" id="GFG33269.1"/>
    </source>
</evidence>
<feature type="domain" description="PXA" evidence="3">
    <location>
        <begin position="1"/>
        <end position="192"/>
    </location>
</feature>
<dbReference type="Pfam" id="PF02194">
    <property type="entry name" value="PXA"/>
    <property type="match status" value="1"/>
</dbReference>
<keyword evidence="5" id="KW-1185">Reference proteome</keyword>
<dbReference type="PROSITE" id="PS51207">
    <property type="entry name" value="PXA"/>
    <property type="match status" value="1"/>
</dbReference>
<evidence type="ECO:0000259" key="3">
    <source>
        <dbReference type="PROSITE" id="PS51207"/>
    </source>
</evidence>
<feature type="region of interest" description="Disordered" evidence="1">
    <location>
        <begin position="29"/>
        <end position="88"/>
    </location>
</feature>
<accession>A0A6L2PL33</accession>
<dbReference type="PANTHER" id="PTHR22775">
    <property type="entry name" value="SORTING NEXIN"/>
    <property type="match status" value="1"/>
</dbReference>
<dbReference type="SMART" id="SM00313">
    <property type="entry name" value="PXA"/>
    <property type="match status" value="1"/>
</dbReference>
<evidence type="ECO:0000259" key="2">
    <source>
        <dbReference type="PROSITE" id="PS50132"/>
    </source>
</evidence>
<dbReference type="EMBL" id="BLKM01000421">
    <property type="protein sequence ID" value="GFG33269.1"/>
    <property type="molecule type" value="Genomic_DNA"/>
</dbReference>
<organism evidence="4 5">
    <name type="scientific">Coptotermes formosanus</name>
    <name type="common">Formosan subterranean termite</name>
    <dbReference type="NCBI Taxonomy" id="36987"/>
    <lineage>
        <taxon>Eukaryota</taxon>
        <taxon>Metazoa</taxon>
        <taxon>Ecdysozoa</taxon>
        <taxon>Arthropoda</taxon>
        <taxon>Hexapoda</taxon>
        <taxon>Insecta</taxon>
        <taxon>Pterygota</taxon>
        <taxon>Neoptera</taxon>
        <taxon>Polyneoptera</taxon>
        <taxon>Dictyoptera</taxon>
        <taxon>Blattodea</taxon>
        <taxon>Blattoidea</taxon>
        <taxon>Termitoidae</taxon>
        <taxon>Rhinotermitidae</taxon>
        <taxon>Coptotermes</taxon>
    </lineage>
</organism>
<gene>
    <name evidence="4" type="ORF">Cfor_05621</name>
</gene>
<evidence type="ECO:0000256" key="1">
    <source>
        <dbReference type="SAM" id="MobiDB-lite"/>
    </source>
</evidence>
<name>A0A6L2PL33_COPFO</name>
<dbReference type="GO" id="GO:0005769">
    <property type="term" value="C:early endosome"/>
    <property type="evidence" value="ECO:0007669"/>
    <property type="project" value="TreeGrafter"/>
</dbReference>
<protein>
    <recommendedName>
        <fullName evidence="6">PXA domain-containing protein</fullName>
    </recommendedName>
</protein>
<dbReference type="PANTHER" id="PTHR22775:SF3">
    <property type="entry name" value="SORTING NEXIN-13"/>
    <property type="match status" value="1"/>
</dbReference>
<dbReference type="SUPFAM" id="SSF48097">
    <property type="entry name" value="Regulator of G-protein signaling, RGS"/>
    <property type="match status" value="1"/>
</dbReference>
<dbReference type="InterPro" id="IPR003114">
    <property type="entry name" value="Phox_assoc"/>
</dbReference>
<dbReference type="InterPro" id="IPR044926">
    <property type="entry name" value="RGS_subdomain_2"/>
</dbReference>
<comment type="caution">
    <text evidence="4">The sequence shown here is derived from an EMBL/GenBank/DDBJ whole genome shotgun (WGS) entry which is preliminary data.</text>
</comment>
<dbReference type="InterPro" id="IPR016137">
    <property type="entry name" value="RGS"/>
</dbReference>
<feature type="domain" description="RGS" evidence="2">
    <location>
        <begin position="290"/>
        <end position="376"/>
    </location>
</feature>
<feature type="compositionally biased region" description="Polar residues" evidence="1">
    <location>
        <begin position="44"/>
        <end position="53"/>
    </location>
</feature>
<evidence type="ECO:0008006" key="6">
    <source>
        <dbReference type="Google" id="ProtNLM"/>
    </source>
</evidence>
<feature type="non-terminal residue" evidence="4">
    <location>
        <position position="399"/>
    </location>
</feature>
<evidence type="ECO:0000313" key="5">
    <source>
        <dbReference type="Proteomes" id="UP000502823"/>
    </source>
</evidence>
<dbReference type="PROSITE" id="PS50132">
    <property type="entry name" value="RGS"/>
    <property type="match status" value="1"/>
</dbReference>
<sequence length="399" mass="45054">MKEVDWIPYLTTRLVDDAASHLRLFRQARAKMKQQRSRHKRQASSEIRSSTGGATEPDSKRGERGGATGKQIEPPVSVTGEMNMGATNNVSSGAKPVVDLEMLFFDLEVTMEDNLLCRDLVCTQKDSERQYLKDVSEVLLFLLLPVDDFHCKPLRFLLRELLVSAVVLPLFGLISDPDYINQIIVWLCKEIPMTSDVFLTTLRVTDNQDELSATMDMISKEIAQLRSRDSGREDDASVKQQLSSLLYVQKVIEIRLQRLKEGADSDSVGLPSHIDWSQLLTPGTKLVSLPLDDVLKNNIALSYFIDYMSSIGAQAYLFFYLNAEGWRVSAEQQISDIELQKLKGGGDTRQTKGQTPSPTLENMKEAAYSIYEQYLSEKVSSCYRMESFCKAHICLLQNR</sequence>
<dbReference type="GO" id="GO:0035091">
    <property type="term" value="F:phosphatidylinositol binding"/>
    <property type="evidence" value="ECO:0007669"/>
    <property type="project" value="TreeGrafter"/>
</dbReference>
<feature type="compositionally biased region" description="Basic residues" evidence="1">
    <location>
        <begin position="29"/>
        <end position="42"/>
    </location>
</feature>
<dbReference type="AlphaFoldDB" id="A0A6L2PL33"/>
<proteinExistence type="predicted"/>
<reference evidence="5" key="1">
    <citation type="submission" date="2020-01" db="EMBL/GenBank/DDBJ databases">
        <title>Draft genome sequence of the Termite Coptotermes fromosanus.</title>
        <authorList>
            <person name="Itakura S."/>
            <person name="Yosikawa Y."/>
            <person name="Umezawa K."/>
        </authorList>
    </citation>
    <scope>NUCLEOTIDE SEQUENCE [LARGE SCALE GENOMIC DNA]</scope>
</reference>
<dbReference type="Proteomes" id="UP000502823">
    <property type="component" value="Unassembled WGS sequence"/>
</dbReference>